<dbReference type="InterPro" id="IPR002110">
    <property type="entry name" value="Ankyrin_rpt"/>
</dbReference>
<dbReference type="InterPro" id="IPR050745">
    <property type="entry name" value="Multifunctional_regulatory"/>
</dbReference>
<dbReference type="Gene3D" id="1.25.40.20">
    <property type="entry name" value="Ankyrin repeat-containing domain"/>
    <property type="match status" value="2"/>
</dbReference>
<dbReference type="GO" id="GO:0005634">
    <property type="term" value="C:nucleus"/>
    <property type="evidence" value="ECO:0007669"/>
    <property type="project" value="TreeGrafter"/>
</dbReference>
<dbReference type="Pfam" id="PF00023">
    <property type="entry name" value="Ank"/>
    <property type="match status" value="2"/>
</dbReference>
<evidence type="ECO:0000256" key="1">
    <source>
        <dbReference type="ARBA" id="ARBA00022737"/>
    </source>
</evidence>
<keyword evidence="1" id="KW-0677">Repeat</keyword>
<dbReference type="SMART" id="SM00248">
    <property type="entry name" value="ANK"/>
    <property type="match status" value="3"/>
</dbReference>
<dbReference type="Proteomes" id="UP000720189">
    <property type="component" value="Unassembled WGS sequence"/>
</dbReference>
<dbReference type="PROSITE" id="PS50297">
    <property type="entry name" value="ANK_REP_REGION"/>
    <property type="match status" value="2"/>
</dbReference>
<feature type="repeat" description="ANK" evidence="3">
    <location>
        <begin position="157"/>
        <end position="189"/>
    </location>
</feature>
<evidence type="ECO:0000313" key="4">
    <source>
        <dbReference type="EMBL" id="KAH7254081.1"/>
    </source>
</evidence>
<protein>
    <submittedName>
        <fullName evidence="4">Ankyrin repeat-containing domain protein</fullName>
    </submittedName>
</protein>
<dbReference type="GO" id="GO:0005737">
    <property type="term" value="C:cytoplasm"/>
    <property type="evidence" value="ECO:0007669"/>
    <property type="project" value="TreeGrafter"/>
</dbReference>
<evidence type="ECO:0000256" key="2">
    <source>
        <dbReference type="ARBA" id="ARBA00023043"/>
    </source>
</evidence>
<dbReference type="AlphaFoldDB" id="A0A9P9KE67"/>
<feature type="repeat" description="ANK" evidence="3">
    <location>
        <begin position="61"/>
        <end position="93"/>
    </location>
</feature>
<comment type="caution">
    <text evidence="4">The sequence shown here is derived from an EMBL/GenBank/DDBJ whole genome shotgun (WGS) entry which is preliminary data.</text>
</comment>
<dbReference type="PROSITE" id="PS50088">
    <property type="entry name" value="ANK_REPEAT"/>
    <property type="match status" value="2"/>
</dbReference>
<sequence length="267" mass="29139">MDNHSAALLVSAKRNKLAGATRALSSGSNIHSGDTTETVTYYTTGPNAVKKGHRVPVHLDDQATAIHWAASNGYTEMASLLLNREANLNHSVNVDASEWSSRQRIPTGQTFKDCIPLDYYPTNFTSRAVVDNAFLGLECLESPQAISTKYRFMKLEQGVNPLYFAVEGGKIEIAESLIKAGADLTTHTGTGLNALQPAVSMEGIDPNKEMALPVVKLIKTLVEHGADINRWDFLGNTPLLTHLQDFKPNDSVIAEFIRQGAHVYEGF</sequence>
<dbReference type="OrthoDB" id="341259at2759"/>
<dbReference type="SUPFAM" id="SSF48403">
    <property type="entry name" value="Ankyrin repeat"/>
    <property type="match status" value="1"/>
</dbReference>
<keyword evidence="2 3" id="KW-0040">ANK repeat</keyword>
<dbReference type="PRINTS" id="PR01415">
    <property type="entry name" value="ANKYRIN"/>
</dbReference>
<organism evidence="4 5">
    <name type="scientific">Fusarium redolens</name>
    <dbReference type="NCBI Taxonomy" id="48865"/>
    <lineage>
        <taxon>Eukaryota</taxon>
        <taxon>Fungi</taxon>
        <taxon>Dikarya</taxon>
        <taxon>Ascomycota</taxon>
        <taxon>Pezizomycotina</taxon>
        <taxon>Sordariomycetes</taxon>
        <taxon>Hypocreomycetidae</taxon>
        <taxon>Hypocreales</taxon>
        <taxon>Nectriaceae</taxon>
        <taxon>Fusarium</taxon>
        <taxon>Fusarium redolens species complex</taxon>
    </lineage>
</organism>
<gene>
    <name evidence="4" type="ORF">BKA55DRAFT_689584</name>
</gene>
<dbReference type="GeneID" id="70229324"/>
<dbReference type="PANTHER" id="PTHR24189">
    <property type="entry name" value="MYOTROPHIN"/>
    <property type="match status" value="1"/>
</dbReference>
<proteinExistence type="predicted"/>
<dbReference type="InterPro" id="IPR036770">
    <property type="entry name" value="Ankyrin_rpt-contain_sf"/>
</dbReference>
<evidence type="ECO:0000313" key="5">
    <source>
        <dbReference type="Proteomes" id="UP000720189"/>
    </source>
</evidence>
<accession>A0A9P9KE67</accession>
<reference evidence="4" key="1">
    <citation type="journal article" date="2021" name="Nat. Commun.">
        <title>Genetic determinants of endophytism in the Arabidopsis root mycobiome.</title>
        <authorList>
            <person name="Mesny F."/>
            <person name="Miyauchi S."/>
            <person name="Thiergart T."/>
            <person name="Pickel B."/>
            <person name="Atanasova L."/>
            <person name="Karlsson M."/>
            <person name="Huettel B."/>
            <person name="Barry K.W."/>
            <person name="Haridas S."/>
            <person name="Chen C."/>
            <person name="Bauer D."/>
            <person name="Andreopoulos W."/>
            <person name="Pangilinan J."/>
            <person name="LaButti K."/>
            <person name="Riley R."/>
            <person name="Lipzen A."/>
            <person name="Clum A."/>
            <person name="Drula E."/>
            <person name="Henrissat B."/>
            <person name="Kohler A."/>
            <person name="Grigoriev I.V."/>
            <person name="Martin F.M."/>
            <person name="Hacquard S."/>
        </authorList>
    </citation>
    <scope>NUCLEOTIDE SEQUENCE</scope>
    <source>
        <strain evidence="4">MPI-CAGE-AT-0023</strain>
    </source>
</reference>
<keyword evidence="5" id="KW-1185">Reference proteome</keyword>
<dbReference type="PANTHER" id="PTHR24189:SF50">
    <property type="entry name" value="ANKYRIN REPEAT AND SOCS BOX PROTEIN 2"/>
    <property type="match status" value="1"/>
</dbReference>
<evidence type="ECO:0000256" key="3">
    <source>
        <dbReference type="PROSITE-ProRule" id="PRU00023"/>
    </source>
</evidence>
<name>A0A9P9KE67_FUSRE</name>
<dbReference type="EMBL" id="JAGMUX010000007">
    <property type="protein sequence ID" value="KAH7254081.1"/>
    <property type="molecule type" value="Genomic_DNA"/>
</dbReference>
<dbReference type="RefSeq" id="XP_046050328.1">
    <property type="nucleotide sequence ID" value="XM_046199370.1"/>
</dbReference>